<feature type="region of interest" description="Disordered" evidence="1">
    <location>
        <begin position="44"/>
        <end position="63"/>
    </location>
</feature>
<proteinExistence type="predicted"/>
<name>A0A5B7JNV7_PORTR</name>
<comment type="caution">
    <text evidence="2">The sequence shown here is derived from an EMBL/GenBank/DDBJ whole genome shotgun (WGS) entry which is preliminary data.</text>
</comment>
<dbReference type="AlphaFoldDB" id="A0A5B7JNV7"/>
<dbReference type="EMBL" id="VSRR010105366">
    <property type="protein sequence ID" value="MPC96295.1"/>
    <property type="molecule type" value="Genomic_DNA"/>
</dbReference>
<reference evidence="2 3" key="1">
    <citation type="submission" date="2019-05" db="EMBL/GenBank/DDBJ databases">
        <title>Another draft genome of Portunus trituberculatus and its Hox gene families provides insights of decapod evolution.</title>
        <authorList>
            <person name="Jeong J.-H."/>
            <person name="Song I."/>
            <person name="Kim S."/>
            <person name="Choi T."/>
            <person name="Kim D."/>
            <person name="Ryu S."/>
            <person name="Kim W."/>
        </authorList>
    </citation>
    <scope>NUCLEOTIDE SEQUENCE [LARGE SCALE GENOMIC DNA]</scope>
    <source>
        <tissue evidence="2">Muscle</tissue>
    </source>
</reference>
<gene>
    <name evidence="2" type="ORF">E2C01_091546</name>
</gene>
<evidence type="ECO:0000256" key="1">
    <source>
        <dbReference type="SAM" id="MobiDB-lite"/>
    </source>
</evidence>
<organism evidence="2 3">
    <name type="scientific">Portunus trituberculatus</name>
    <name type="common">Swimming crab</name>
    <name type="synonym">Neptunus trituberculatus</name>
    <dbReference type="NCBI Taxonomy" id="210409"/>
    <lineage>
        <taxon>Eukaryota</taxon>
        <taxon>Metazoa</taxon>
        <taxon>Ecdysozoa</taxon>
        <taxon>Arthropoda</taxon>
        <taxon>Crustacea</taxon>
        <taxon>Multicrustacea</taxon>
        <taxon>Malacostraca</taxon>
        <taxon>Eumalacostraca</taxon>
        <taxon>Eucarida</taxon>
        <taxon>Decapoda</taxon>
        <taxon>Pleocyemata</taxon>
        <taxon>Brachyura</taxon>
        <taxon>Eubrachyura</taxon>
        <taxon>Portunoidea</taxon>
        <taxon>Portunidae</taxon>
        <taxon>Portuninae</taxon>
        <taxon>Portunus</taxon>
    </lineage>
</organism>
<dbReference type="Proteomes" id="UP000324222">
    <property type="component" value="Unassembled WGS sequence"/>
</dbReference>
<evidence type="ECO:0000313" key="3">
    <source>
        <dbReference type="Proteomes" id="UP000324222"/>
    </source>
</evidence>
<accession>A0A5B7JNV7</accession>
<keyword evidence="3" id="KW-1185">Reference proteome</keyword>
<evidence type="ECO:0000313" key="2">
    <source>
        <dbReference type="EMBL" id="MPC96295.1"/>
    </source>
</evidence>
<sequence length="63" mass="6981">MLRNREVQVIIDLVRLWPVVKTEACWGVAKQRYFHVSLRPTHPIPAPPLPSLPSVSGVAVTPG</sequence>
<protein>
    <submittedName>
        <fullName evidence="2">Uncharacterized protein</fullName>
    </submittedName>
</protein>